<evidence type="ECO:0000313" key="1">
    <source>
        <dbReference type="EMBL" id="GAJ07834.1"/>
    </source>
</evidence>
<dbReference type="AlphaFoldDB" id="X1TRD8"/>
<comment type="caution">
    <text evidence="1">The sequence shown here is derived from an EMBL/GenBank/DDBJ whole genome shotgun (WGS) entry which is preliminary data.</text>
</comment>
<proteinExistence type="predicted"/>
<protein>
    <submittedName>
        <fullName evidence="1">Uncharacterized protein</fullName>
    </submittedName>
</protein>
<sequence length="48" mass="5031">MKFELEPVVPGVTAAGTPAEKVIGLSLLPVVEQVGVVIREPETKFVGV</sequence>
<reference evidence="1" key="1">
    <citation type="journal article" date="2014" name="Front. Microbiol.">
        <title>High frequency of phylogenetically diverse reductive dehalogenase-homologous genes in deep subseafloor sedimentary metagenomes.</title>
        <authorList>
            <person name="Kawai M."/>
            <person name="Futagami T."/>
            <person name="Toyoda A."/>
            <person name="Takaki Y."/>
            <person name="Nishi S."/>
            <person name="Hori S."/>
            <person name="Arai W."/>
            <person name="Tsubouchi T."/>
            <person name="Morono Y."/>
            <person name="Uchiyama I."/>
            <person name="Ito T."/>
            <person name="Fujiyama A."/>
            <person name="Inagaki F."/>
            <person name="Takami H."/>
        </authorList>
    </citation>
    <scope>NUCLEOTIDE SEQUENCE</scope>
    <source>
        <strain evidence="1">Expedition CK06-06</strain>
    </source>
</reference>
<accession>X1TRD8</accession>
<organism evidence="1">
    <name type="scientific">marine sediment metagenome</name>
    <dbReference type="NCBI Taxonomy" id="412755"/>
    <lineage>
        <taxon>unclassified sequences</taxon>
        <taxon>metagenomes</taxon>
        <taxon>ecological metagenomes</taxon>
    </lineage>
</organism>
<name>X1TRD8_9ZZZZ</name>
<dbReference type="EMBL" id="BARW01033259">
    <property type="protein sequence ID" value="GAJ07834.1"/>
    <property type="molecule type" value="Genomic_DNA"/>
</dbReference>
<gene>
    <name evidence="1" type="ORF">S12H4_52417</name>
</gene>